<feature type="transmembrane region" description="Helical" evidence="16">
    <location>
        <begin position="210"/>
        <end position="231"/>
    </location>
</feature>
<accession>A0A060PUT0</accession>
<evidence type="ECO:0000256" key="7">
    <source>
        <dbReference type="ARBA" id="ARBA00022679"/>
    </source>
</evidence>
<dbReference type="NCBIfam" id="TIGR00473">
    <property type="entry name" value="pssA"/>
    <property type="match status" value="1"/>
</dbReference>
<dbReference type="PANTHER" id="PTHR14269:SF61">
    <property type="entry name" value="CDP-DIACYLGLYCEROL--SERINE O-PHOSPHATIDYLTRANSFERASE"/>
    <property type="match status" value="1"/>
</dbReference>
<keyword evidence="12" id="KW-0594">Phospholipid biosynthesis</keyword>
<evidence type="ECO:0000256" key="12">
    <source>
        <dbReference type="ARBA" id="ARBA00023209"/>
    </source>
</evidence>
<evidence type="ECO:0000256" key="10">
    <source>
        <dbReference type="ARBA" id="ARBA00023098"/>
    </source>
</evidence>
<dbReference type="InterPro" id="IPR048254">
    <property type="entry name" value="CDP_ALCOHOL_P_TRANSF_CS"/>
</dbReference>
<evidence type="ECO:0000256" key="1">
    <source>
        <dbReference type="ARBA" id="ARBA00000287"/>
    </source>
</evidence>
<dbReference type="AlphaFoldDB" id="A0A060PUT0"/>
<dbReference type="PROSITE" id="PS00379">
    <property type="entry name" value="CDP_ALCOHOL_P_TRANSF"/>
    <property type="match status" value="1"/>
</dbReference>
<dbReference type="HOGENOM" id="CLU_049944_2_0_7"/>
<dbReference type="GO" id="GO:0012505">
    <property type="term" value="C:endomembrane system"/>
    <property type="evidence" value="ECO:0007669"/>
    <property type="project" value="UniProtKB-SubCell"/>
</dbReference>
<dbReference type="InterPro" id="IPR050324">
    <property type="entry name" value="CDP-alcohol_PTase-I"/>
</dbReference>
<keyword evidence="13" id="KW-1208">Phospholipid metabolism</keyword>
<evidence type="ECO:0000256" key="4">
    <source>
        <dbReference type="ARBA" id="ARBA00013174"/>
    </source>
</evidence>
<proteinExistence type="inferred from homology"/>
<evidence type="ECO:0000256" key="11">
    <source>
        <dbReference type="ARBA" id="ARBA00023136"/>
    </source>
</evidence>
<feature type="transmembrane region" description="Helical" evidence="16">
    <location>
        <begin position="188"/>
        <end position="204"/>
    </location>
</feature>
<dbReference type="Proteomes" id="UP000031662">
    <property type="component" value="Chromosome"/>
</dbReference>
<dbReference type="InterPro" id="IPR043130">
    <property type="entry name" value="CDP-OH_PTrfase_TM_dom"/>
</dbReference>
<evidence type="ECO:0000256" key="5">
    <source>
        <dbReference type="ARBA" id="ARBA00017171"/>
    </source>
</evidence>
<evidence type="ECO:0000256" key="16">
    <source>
        <dbReference type="SAM" id="Phobius"/>
    </source>
</evidence>
<keyword evidence="8 16" id="KW-0812">Transmembrane</keyword>
<gene>
    <name evidence="17" type="ORF">NY40_1004</name>
</gene>
<dbReference type="GO" id="GO:0003882">
    <property type="term" value="F:CDP-diacylglycerol-serine O-phosphatidyltransferase activity"/>
    <property type="evidence" value="ECO:0007669"/>
    <property type="project" value="UniProtKB-EC"/>
</dbReference>
<feature type="transmembrane region" description="Helical" evidence="16">
    <location>
        <begin position="158"/>
        <end position="176"/>
    </location>
</feature>
<comment type="similarity">
    <text evidence="3 15">Belongs to the CDP-alcohol phosphatidyltransferase class-I family.</text>
</comment>
<dbReference type="Pfam" id="PF01066">
    <property type="entry name" value="CDP-OH_P_transf"/>
    <property type="match status" value="1"/>
</dbReference>
<evidence type="ECO:0000256" key="14">
    <source>
        <dbReference type="ARBA" id="ARBA00032361"/>
    </source>
</evidence>
<dbReference type="EMBL" id="AP014523">
    <property type="protein sequence ID" value="BAO98013.1"/>
    <property type="molecule type" value="Genomic_DNA"/>
</dbReference>
<dbReference type="GO" id="GO:0008654">
    <property type="term" value="P:phospholipid biosynthetic process"/>
    <property type="evidence" value="ECO:0007669"/>
    <property type="project" value="UniProtKB-KW"/>
</dbReference>
<evidence type="ECO:0000256" key="8">
    <source>
        <dbReference type="ARBA" id="ARBA00022692"/>
    </source>
</evidence>
<evidence type="ECO:0000256" key="15">
    <source>
        <dbReference type="RuleBase" id="RU003750"/>
    </source>
</evidence>
<comment type="subcellular location">
    <subcellularLocation>
        <location evidence="2">Endomembrane system</location>
        <topology evidence="2">Multi-pass membrane protein</topology>
    </subcellularLocation>
</comment>
<reference evidence="17 18" key="1">
    <citation type="submission" date="2013-11" db="EMBL/GenBank/DDBJ databases">
        <title>Estimation of Helicobacter pylori bacteriophage ecology using H. pylori isolates.</title>
        <authorList>
            <person name="Uchiyama J."/>
            <person name="Takemura-Uchiyama I."/>
            <person name="Ujihara T."/>
            <person name="Matsuzaki S."/>
        </authorList>
    </citation>
    <scope>NUCLEOTIDE SEQUENCE [LARGE SCALE GENOMIC DNA]</scope>
    <source>
        <strain evidence="17 18">NY40</strain>
    </source>
</reference>
<keyword evidence="10" id="KW-0443">Lipid metabolism</keyword>
<dbReference type="InterPro" id="IPR000462">
    <property type="entry name" value="CDP-OH_P_trans"/>
</dbReference>
<keyword evidence="7 15" id="KW-0808">Transferase</keyword>
<dbReference type="GO" id="GO:0016020">
    <property type="term" value="C:membrane"/>
    <property type="evidence" value="ECO:0007669"/>
    <property type="project" value="InterPro"/>
</dbReference>
<dbReference type="PANTHER" id="PTHR14269">
    <property type="entry name" value="CDP-DIACYLGLYCEROL--GLYCEROL-3-PHOSPHATE 3-PHOSPHATIDYLTRANSFERASE-RELATED"/>
    <property type="match status" value="1"/>
</dbReference>
<evidence type="ECO:0000313" key="17">
    <source>
        <dbReference type="EMBL" id="BAO98013.1"/>
    </source>
</evidence>
<organism evidence="17 18">
    <name type="scientific">Helicobacter pylori NY40</name>
    <dbReference type="NCBI Taxonomy" id="1426844"/>
    <lineage>
        <taxon>Bacteria</taxon>
        <taxon>Pseudomonadati</taxon>
        <taxon>Campylobacterota</taxon>
        <taxon>Epsilonproteobacteria</taxon>
        <taxon>Campylobacterales</taxon>
        <taxon>Helicobacteraceae</taxon>
        <taxon>Helicobacter</taxon>
    </lineage>
</organism>
<evidence type="ECO:0000256" key="6">
    <source>
        <dbReference type="ARBA" id="ARBA00022516"/>
    </source>
</evidence>
<keyword evidence="11 16" id="KW-0472">Membrane</keyword>
<evidence type="ECO:0000256" key="2">
    <source>
        <dbReference type="ARBA" id="ARBA00004127"/>
    </source>
</evidence>
<feature type="transmembrane region" description="Helical" evidence="16">
    <location>
        <begin position="124"/>
        <end position="146"/>
    </location>
</feature>
<dbReference type="InterPro" id="IPR004533">
    <property type="entry name" value="CDP-diaglyc--ser_O-PTrfase"/>
</dbReference>
<dbReference type="RefSeq" id="WP_001122192.1">
    <property type="nucleotide sequence ID" value="NZ_AP014523.1"/>
</dbReference>
<keyword evidence="9 16" id="KW-1133">Transmembrane helix</keyword>
<dbReference type="EC" id="2.7.8.8" evidence="4"/>
<protein>
    <recommendedName>
        <fullName evidence="5">CDP-diacylglycerol--serine O-phosphatidyltransferase</fullName>
        <ecNumber evidence="4">2.7.8.8</ecNumber>
    </recommendedName>
    <alternativeName>
        <fullName evidence="14">Phosphatidylserine synthase</fullName>
    </alternativeName>
</protein>
<comment type="catalytic activity">
    <reaction evidence="1">
        <text>a CDP-1,2-diacyl-sn-glycerol + L-serine = a 1,2-diacyl-sn-glycero-3-phospho-L-serine + CMP + H(+)</text>
        <dbReference type="Rhea" id="RHEA:16913"/>
        <dbReference type="ChEBI" id="CHEBI:15378"/>
        <dbReference type="ChEBI" id="CHEBI:33384"/>
        <dbReference type="ChEBI" id="CHEBI:57262"/>
        <dbReference type="ChEBI" id="CHEBI:58332"/>
        <dbReference type="ChEBI" id="CHEBI:60377"/>
        <dbReference type="EC" id="2.7.8.8"/>
    </reaction>
</comment>
<sequence length="237" mass="26648">MPINPLYLFPNLFTASSIFLGMMSIFYASSYQFVMACWLVVASLILDGLDGRVARLTNTTSKFGIEFDSLADVIAFGVAPSLITYFYVGYNFGRIGMAVSALFVIFGAIRLARFNISTNTSDPYSFIGIPIPAAAVLVVLCVLLDNKYHFLEGNTEKLFLSFIVLLGVLMVSNIRYPNFKKVKWNLKLFILVLIFLSLVFVRPLEALSVFMGLYLIYGIIRWLFLMVKIIFNKNKSA</sequence>
<feature type="transmembrane region" description="Helical" evidence="16">
    <location>
        <begin position="70"/>
        <end position="88"/>
    </location>
</feature>
<evidence type="ECO:0000313" key="18">
    <source>
        <dbReference type="Proteomes" id="UP000031662"/>
    </source>
</evidence>
<feature type="transmembrane region" description="Helical" evidence="16">
    <location>
        <begin position="94"/>
        <end position="112"/>
    </location>
</feature>
<name>A0A060PUT0_HELPX</name>
<evidence type="ECO:0000256" key="9">
    <source>
        <dbReference type="ARBA" id="ARBA00022989"/>
    </source>
</evidence>
<evidence type="ECO:0000256" key="13">
    <source>
        <dbReference type="ARBA" id="ARBA00023264"/>
    </source>
</evidence>
<dbReference type="Gene3D" id="1.20.120.1760">
    <property type="match status" value="1"/>
</dbReference>
<keyword evidence="6" id="KW-0444">Lipid biosynthesis</keyword>
<evidence type="ECO:0000256" key="3">
    <source>
        <dbReference type="ARBA" id="ARBA00010441"/>
    </source>
</evidence>